<evidence type="ECO:0000256" key="7">
    <source>
        <dbReference type="ARBA" id="ARBA00023170"/>
    </source>
</evidence>
<evidence type="ECO:0000256" key="8">
    <source>
        <dbReference type="ARBA" id="ARBA00023180"/>
    </source>
</evidence>
<evidence type="ECO:0000256" key="2">
    <source>
        <dbReference type="ARBA" id="ARBA00010663"/>
    </source>
</evidence>
<keyword evidence="3" id="KW-0812">Transmembrane</keyword>
<dbReference type="PROSITE" id="PS50262">
    <property type="entry name" value="G_PROTEIN_RECEP_F1_2"/>
    <property type="match status" value="1"/>
</dbReference>
<feature type="region of interest" description="Disordered" evidence="11">
    <location>
        <begin position="52"/>
        <end position="74"/>
    </location>
</feature>
<keyword evidence="7" id="KW-0675">Receptor</keyword>
<proteinExistence type="inferred from homology"/>
<dbReference type="SUPFAM" id="SSF81321">
    <property type="entry name" value="Family A G protein-coupled receptor-like"/>
    <property type="match status" value="1"/>
</dbReference>
<reference evidence="13 14" key="1">
    <citation type="journal article" date="2019" name="Commun. Biol.">
        <title>The bagworm genome reveals a unique fibroin gene that provides high tensile strength.</title>
        <authorList>
            <person name="Kono N."/>
            <person name="Nakamura H."/>
            <person name="Ohtoshi R."/>
            <person name="Tomita M."/>
            <person name="Numata K."/>
            <person name="Arakawa K."/>
        </authorList>
    </citation>
    <scope>NUCLEOTIDE SEQUENCE [LARGE SCALE GENOMIC DNA]</scope>
</reference>
<dbReference type="EMBL" id="BGZK01000924">
    <property type="protein sequence ID" value="GBP65280.1"/>
    <property type="molecule type" value="Genomic_DNA"/>
</dbReference>
<dbReference type="InterPro" id="IPR000276">
    <property type="entry name" value="GPCR_Rhodpsn"/>
</dbReference>
<keyword evidence="9" id="KW-0807">Transducer</keyword>
<keyword evidence="10" id="KW-0844">Vision</keyword>
<evidence type="ECO:0000256" key="4">
    <source>
        <dbReference type="ARBA" id="ARBA00022989"/>
    </source>
</evidence>
<keyword evidence="8" id="KW-0325">Glycoprotein</keyword>
<dbReference type="GO" id="GO:0016020">
    <property type="term" value="C:membrane"/>
    <property type="evidence" value="ECO:0007669"/>
    <property type="project" value="UniProtKB-SubCell"/>
</dbReference>
<keyword evidence="10" id="KW-0716">Sensory transduction</keyword>
<dbReference type="GO" id="GO:0007601">
    <property type="term" value="P:visual perception"/>
    <property type="evidence" value="ECO:0007669"/>
    <property type="project" value="UniProtKB-KW"/>
</dbReference>
<dbReference type="InterPro" id="IPR017452">
    <property type="entry name" value="GPCR_Rhodpsn_7TM"/>
</dbReference>
<dbReference type="Proteomes" id="UP000299102">
    <property type="component" value="Unassembled WGS sequence"/>
</dbReference>
<name>A0A4C1XQ40_EUMVA</name>
<dbReference type="GO" id="GO:0004930">
    <property type="term" value="F:G protein-coupled receptor activity"/>
    <property type="evidence" value="ECO:0007669"/>
    <property type="project" value="UniProtKB-KW"/>
</dbReference>
<evidence type="ECO:0000256" key="10">
    <source>
        <dbReference type="ARBA" id="ARBA00023305"/>
    </source>
</evidence>
<evidence type="ECO:0000256" key="3">
    <source>
        <dbReference type="ARBA" id="ARBA00022692"/>
    </source>
</evidence>
<keyword evidence="14" id="KW-1185">Reference proteome</keyword>
<dbReference type="Pfam" id="PF00001">
    <property type="entry name" value="7tm_1"/>
    <property type="match status" value="1"/>
</dbReference>
<evidence type="ECO:0000313" key="13">
    <source>
        <dbReference type="EMBL" id="GBP65280.1"/>
    </source>
</evidence>
<evidence type="ECO:0000313" key="14">
    <source>
        <dbReference type="Proteomes" id="UP000299102"/>
    </source>
</evidence>
<comment type="subcellular location">
    <subcellularLocation>
        <location evidence="1">Membrane</location>
        <topology evidence="1">Multi-pass membrane protein</topology>
    </subcellularLocation>
</comment>
<dbReference type="PROSITE" id="PS00237">
    <property type="entry name" value="G_PROTEIN_RECEP_F1_1"/>
    <property type="match status" value="1"/>
</dbReference>
<evidence type="ECO:0000256" key="11">
    <source>
        <dbReference type="SAM" id="MobiDB-lite"/>
    </source>
</evidence>
<dbReference type="PANTHER" id="PTHR24240">
    <property type="entry name" value="OPSIN"/>
    <property type="match status" value="1"/>
</dbReference>
<evidence type="ECO:0000256" key="6">
    <source>
        <dbReference type="ARBA" id="ARBA00023136"/>
    </source>
</evidence>
<protein>
    <submittedName>
        <fullName evidence="13">Pineal opsin</fullName>
    </submittedName>
</protein>
<evidence type="ECO:0000256" key="9">
    <source>
        <dbReference type="ARBA" id="ARBA00023224"/>
    </source>
</evidence>
<organism evidence="13 14">
    <name type="scientific">Eumeta variegata</name>
    <name type="common">Bagworm moth</name>
    <name type="synonym">Eumeta japonica</name>
    <dbReference type="NCBI Taxonomy" id="151549"/>
    <lineage>
        <taxon>Eukaryota</taxon>
        <taxon>Metazoa</taxon>
        <taxon>Ecdysozoa</taxon>
        <taxon>Arthropoda</taxon>
        <taxon>Hexapoda</taxon>
        <taxon>Insecta</taxon>
        <taxon>Pterygota</taxon>
        <taxon>Neoptera</taxon>
        <taxon>Endopterygota</taxon>
        <taxon>Lepidoptera</taxon>
        <taxon>Glossata</taxon>
        <taxon>Ditrysia</taxon>
        <taxon>Tineoidea</taxon>
        <taxon>Psychidae</taxon>
        <taxon>Oiketicinae</taxon>
        <taxon>Eumeta</taxon>
    </lineage>
</organism>
<accession>A0A4C1XQ40</accession>
<keyword evidence="6" id="KW-0472">Membrane</keyword>
<keyword evidence="5" id="KW-0297">G-protein coupled receptor</keyword>
<dbReference type="Gene3D" id="1.20.1070.10">
    <property type="entry name" value="Rhodopsin 7-helix transmembrane proteins"/>
    <property type="match status" value="1"/>
</dbReference>
<gene>
    <name evidence="13" type="ORF">EVAR_37128_1</name>
</gene>
<dbReference type="AlphaFoldDB" id="A0A4C1XQ40"/>
<feature type="domain" description="G-protein coupled receptors family 1 profile" evidence="12">
    <location>
        <begin position="101"/>
        <end position="208"/>
    </location>
</feature>
<evidence type="ECO:0000256" key="5">
    <source>
        <dbReference type="ARBA" id="ARBA00023040"/>
    </source>
</evidence>
<dbReference type="STRING" id="151549.A0A4C1XQ40"/>
<keyword evidence="4" id="KW-1133">Transmembrane helix</keyword>
<evidence type="ECO:0000256" key="1">
    <source>
        <dbReference type="ARBA" id="ARBA00004141"/>
    </source>
</evidence>
<feature type="compositionally biased region" description="Low complexity" evidence="11">
    <location>
        <begin position="52"/>
        <end position="68"/>
    </location>
</feature>
<sequence>MSEPSDSDEKENNDRLIRDKIGCSSQFSSKLGEIVKISRFCHFYAVRRSTTSTSKRSAPPTRAASSTARRADHRRAASTILGLASARTHTAPECRESSRITSITTLTVLSFERYMMVSRPLTARRLDARGAVLSVVFIWSYSLALTAPPLLGWGKYVSEAANIRDKLRTLTTECERERYSPRSVVALCALIDHRSRDLTRLRRLNLSG</sequence>
<comment type="caution">
    <text evidence="13">The sequence shown here is derived from an EMBL/GenBank/DDBJ whole genome shotgun (WGS) entry which is preliminary data.</text>
</comment>
<evidence type="ECO:0000259" key="12">
    <source>
        <dbReference type="PROSITE" id="PS50262"/>
    </source>
</evidence>
<dbReference type="OrthoDB" id="2101615at2759"/>
<comment type="similarity">
    <text evidence="2">Belongs to the G-protein coupled receptor 1 family.</text>
</comment>
<dbReference type="InterPro" id="IPR050125">
    <property type="entry name" value="GPCR_opsins"/>
</dbReference>